<feature type="compositionally biased region" description="Polar residues" evidence="11">
    <location>
        <begin position="145"/>
        <end position="155"/>
    </location>
</feature>
<dbReference type="InParanoid" id="A0A3N4MD37"/>
<keyword evidence="4 10" id="KW-0547">Nucleotide-binding</keyword>
<feature type="compositionally biased region" description="Low complexity" evidence="11">
    <location>
        <begin position="388"/>
        <end position="399"/>
    </location>
</feature>
<keyword evidence="9" id="KW-0539">Nucleus</keyword>
<dbReference type="GO" id="GO:0016787">
    <property type="term" value="F:hydrolase activity"/>
    <property type="evidence" value="ECO:0007669"/>
    <property type="project" value="UniProtKB-KW"/>
</dbReference>
<dbReference type="SMART" id="SM00490">
    <property type="entry name" value="HELICc"/>
    <property type="match status" value="1"/>
</dbReference>
<dbReference type="AlphaFoldDB" id="A0A3N4MD37"/>
<protein>
    <recommendedName>
        <fullName evidence="10">ATP-dependent RNA helicase</fullName>
        <ecNumber evidence="10">3.6.4.13</ecNumber>
    </recommendedName>
</protein>
<dbReference type="PANTHER" id="PTHR24031">
    <property type="entry name" value="RNA HELICASE"/>
    <property type="match status" value="1"/>
</dbReference>
<dbReference type="GO" id="GO:0006364">
    <property type="term" value="P:rRNA processing"/>
    <property type="evidence" value="ECO:0007669"/>
    <property type="project" value="UniProtKB-KW"/>
</dbReference>
<comment type="similarity">
    <text evidence="10">Belongs to the DEAD box helicase family.</text>
</comment>
<feature type="compositionally biased region" description="Low complexity" evidence="11">
    <location>
        <begin position="552"/>
        <end position="567"/>
    </location>
</feature>
<dbReference type="Proteomes" id="UP000267821">
    <property type="component" value="Unassembled WGS sequence"/>
</dbReference>
<feature type="domain" description="Helicase ATP-binding" evidence="12">
    <location>
        <begin position="186"/>
        <end position="384"/>
    </location>
</feature>
<evidence type="ECO:0000256" key="11">
    <source>
        <dbReference type="SAM" id="MobiDB-lite"/>
    </source>
</evidence>
<dbReference type="Pfam" id="PF13959">
    <property type="entry name" value="CTE_SPB4"/>
    <property type="match status" value="1"/>
</dbReference>
<feature type="compositionally biased region" description="Basic and acidic residues" evidence="11">
    <location>
        <begin position="477"/>
        <end position="495"/>
    </location>
</feature>
<dbReference type="InterPro" id="IPR014001">
    <property type="entry name" value="Helicase_ATP-bd"/>
</dbReference>
<dbReference type="InterPro" id="IPR001650">
    <property type="entry name" value="Helicase_C-like"/>
</dbReference>
<keyword evidence="6 10" id="KW-0347">Helicase</keyword>
<feature type="compositionally biased region" description="Pro residues" evidence="11">
    <location>
        <begin position="568"/>
        <end position="583"/>
    </location>
</feature>
<evidence type="ECO:0000256" key="8">
    <source>
        <dbReference type="ARBA" id="ARBA00022884"/>
    </source>
</evidence>
<dbReference type="Pfam" id="PF00271">
    <property type="entry name" value="Helicase_C"/>
    <property type="match status" value="1"/>
</dbReference>
<evidence type="ECO:0000313" key="15">
    <source>
        <dbReference type="Proteomes" id="UP000267821"/>
    </source>
</evidence>
<evidence type="ECO:0000256" key="7">
    <source>
        <dbReference type="ARBA" id="ARBA00022840"/>
    </source>
</evidence>
<evidence type="ECO:0000259" key="12">
    <source>
        <dbReference type="PROSITE" id="PS51192"/>
    </source>
</evidence>
<feature type="compositionally biased region" description="Low complexity" evidence="11">
    <location>
        <begin position="119"/>
        <end position="132"/>
    </location>
</feature>
<dbReference type="FunCoup" id="A0A3N4MD37">
    <property type="interactions" value="758"/>
</dbReference>
<accession>A0A3N4MD37</accession>
<keyword evidence="5 10" id="KW-0378">Hydrolase</keyword>
<feature type="region of interest" description="Disordered" evidence="11">
    <location>
        <begin position="536"/>
        <end position="586"/>
    </location>
</feature>
<dbReference type="CDD" id="cd18787">
    <property type="entry name" value="SF2_C_DEAD"/>
    <property type="match status" value="1"/>
</dbReference>
<proteinExistence type="inferred from homology"/>
<comment type="domain">
    <text evidence="10">The Q motif is unique to and characteristic of the DEAD box family of RNA helicases and controls ATP binding and hydrolysis.</text>
</comment>
<sequence length="789" mass="85538">MADDDMLTNFDVGDALPLRAVPAYKGGRWTDRVRAKRAAQHWEKKQRKLAAGGADGDAASGRPRSQAEEFNAVKARGLAGGRGSKRKRGRSQSNNSSIHAPPAPEKGGQFISSLWTYNPTSTSTATSTTTATAPPPPETEQTPTNAPLSDGSATFTTLGLSPSLATHLTTKLHLKAPTAIQKAAIPELLSSDSDAFIQAQTGSGKTLTYLLPILDRIQSLSTVGGRKPDRSSGLFALILAPTRELAAQISSVLTQLTGSPSLHWITPTCVTGGEKRKSEKARLRKGCSILIATPGRLLDHLEMTESLDVANVRWMVMDEGDRLADQGFEKEIAKIVEIIEKRSKLKNDSESRLPKRRVTVLCSATMGAGVQKLGDISLKEASFIKADPSSSSSSPSSPSDTIVNNVAPSTEGETFLAPAQLRQSYLLVPPKQRYVALYAALKRAFLRASPNMKVIVFFSCADSVDFHFEVFSRSLDEKGEAKDTTKRRNNPEKKTAPSTPNHQTIRPAPLLHDSLILCKLHGSLPQAQRTESLKAFTTGHLPTPPKPKTPKSPETTNPTTPTTTTDPITPPPKNPKPTPPTPHPTILFSTDVSSRGLDLPNVDLIIQFDPPFSRSDYLHRIGRTARAGRPGRAMIFLLPGTGEEEYVEKVMIPTCPSGVIIREQSLSEVFEKGFNTNTKIDKDAGVGVGVGVEVKGAGKGKKKEGKFPPWEDRATTLQLSLEEHLMHTPAHLSLAKRAWTSHVRAYATHEAAERGMFDVRRVHMGHLAKGFGLRERPGEISHHSQRAKG</sequence>
<dbReference type="GO" id="GO:0005524">
    <property type="term" value="F:ATP binding"/>
    <property type="evidence" value="ECO:0007669"/>
    <property type="project" value="UniProtKB-UniRule"/>
</dbReference>
<feature type="domain" description="Helicase C-terminal" evidence="13">
    <location>
        <begin position="420"/>
        <end position="667"/>
    </location>
</feature>
<dbReference type="InterPro" id="IPR027417">
    <property type="entry name" value="P-loop_NTPase"/>
</dbReference>
<gene>
    <name evidence="14" type="ORF">L211DRAFT_804073</name>
</gene>
<feature type="region of interest" description="Disordered" evidence="11">
    <location>
        <begin position="387"/>
        <end position="406"/>
    </location>
</feature>
<dbReference type="SMART" id="SM01178">
    <property type="entry name" value="DUF4217"/>
    <property type="match status" value="1"/>
</dbReference>
<keyword evidence="2" id="KW-0690">Ribosome biogenesis</keyword>
<evidence type="ECO:0000256" key="4">
    <source>
        <dbReference type="ARBA" id="ARBA00022741"/>
    </source>
</evidence>
<keyword evidence="3" id="KW-0698">rRNA processing</keyword>
<dbReference type="GO" id="GO:0005730">
    <property type="term" value="C:nucleolus"/>
    <property type="evidence" value="ECO:0007669"/>
    <property type="project" value="UniProtKB-SubCell"/>
</dbReference>
<dbReference type="GO" id="GO:0003723">
    <property type="term" value="F:RNA binding"/>
    <property type="evidence" value="ECO:0007669"/>
    <property type="project" value="UniProtKB-UniRule"/>
</dbReference>
<name>A0A3N4MD37_9PEZI</name>
<evidence type="ECO:0000256" key="2">
    <source>
        <dbReference type="ARBA" id="ARBA00022517"/>
    </source>
</evidence>
<dbReference type="PROSITE" id="PS51192">
    <property type="entry name" value="HELICASE_ATP_BIND_1"/>
    <property type="match status" value="1"/>
</dbReference>
<feature type="compositionally biased region" description="Basic residues" evidence="11">
    <location>
        <begin position="35"/>
        <end position="48"/>
    </location>
</feature>
<dbReference type="SMART" id="SM00487">
    <property type="entry name" value="DEXDc"/>
    <property type="match status" value="1"/>
</dbReference>
<feature type="non-terminal residue" evidence="14">
    <location>
        <position position="789"/>
    </location>
</feature>
<organism evidence="14 15">
    <name type="scientific">Terfezia boudieri ATCC MYA-4762</name>
    <dbReference type="NCBI Taxonomy" id="1051890"/>
    <lineage>
        <taxon>Eukaryota</taxon>
        <taxon>Fungi</taxon>
        <taxon>Dikarya</taxon>
        <taxon>Ascomycota</taxon>
        <taxon>Pezizomycotina</taxon>
        <taxon>Pezizomycetes</taxon>
        <taxon>Pezizales</taxon>
        <taxon>Pezizaceae</taxon>
        <taxon>Terfezia</taxon>
    </lineage>
</organism>
<reference evidence="14 15" key="1">
    <citation type="journal article" date="2018" name="Nat. Ecol. Evol.">
        <title>Pezizomycetes genomes reveal the molecular basis of ectomycorrhizal truffle lifestyle.</title>
        <authorList>
            <person name="Murat C."/>
            <person name="Payen T."/>
            <person name="Noel B."/>
            <person name="Kuo A."/>
            <person name="Morin E."/>
            <person name="Chen J."/>
            <person name="Kohler A."/>
            <person name="Krizsan K."/>
            <person name="Balestrini R."/>
            <person name="Da Silva C."/>
            <person name="Montanini B."/>
            <person name="Hainaut M."/>
            <person name="Levati E."/>
            <person name="Barry K.W."/>
            <person name="Belfiori B."/>
            <person name="Cichocki N."/>
            <person name="Clum A."/>
            <person name="Dockter R.B."/>
            <person name="Fauchery L."/>
            <person name="Guy J."/>
            <person name="Iotti M."/>
            <person name="Le Tacon F."/>
            <person name="Lindquist E.A."/>
            <person name="Lipzen A."/>
            <person name="Malagnac F."/>
            <person name="Mello A."/>
            <person name="Molinier V."/>
            <person name="Miyauchi S."/>
            <person name="Poulain J."/>
            <person name="Riccioni C."/>
            <person name="Rubini A."/>
            <person name="Sitrit Y."/>
            <person name="Splivallo R."/>
            <person name="Traeger S."/>
            <person name="Wang M."/>
            <person name="Zifcakova L."/>
            <person name="Wipf D."/>
            <person name="Zambonelli A."/>
            <person name="Paolocci F."/>
            <person name="Nowrousian M."/>
            <person name="Ottonello S."/>
            <person name="Baldrian P."/>
            <person name="Spatafora J.W."/>
            <person name="Henrissat B."/>
            <person name="Nagy L.G."/>
            <person name="Aury J.M."/>
            <person name="Wincker P."/>
            <person name="Grigoriev I.V."/>
            <person name="Bonfante P."/>
            <person name="Martin F.M."/>
        </authorList>
    </citation>
    <scope>NUCLEOTIDE SEQUENCE [LARGE SCALE GENOMIC DNA]</scope>
    <source>
        <strain evidence="14 15">ATCC MYA-4762</strain>
    </source>
</reference>
<dbReference type="InterPro" id="IPR011545">
    <property type="entry name" value="DEAD/DEAH_box_helicase_dom"/>
</dbReference>
<dbReference type="InterPro" id="IPR025313">
    <property type="entry name" value="SPB4-like_CTE"/>
</dbReference>
<dbReference type="GO" id="GO:0003724">
    <property type="term" value="F:RNA helicase activity"/>
    <property type="evidence" value="ECO:0007669"/>
    <property type="project" value="UniProtKB-EC"/>
</dbReference>
<dbReference type="Gene3D" id="3.40.50.300">
    <property type="entry name" value="P-loop containing nucleotide triphosphate hydrolases"/>
    <property type="match status" value="2"/>
</dbReference>
<dbReference type="SUPFAM" id="SSF52540">
    <property type="entry name" value="P-loop containing nucleoside triphosphate hydrolases"/>
    <property type="match status" value="2"/>
</dbReference>
<comment type="subcellular location">
    <subcellularLocation>
        <location evidence="1">Nucleus</location>
        <location evidence="1">Nucleolus</location>
    </subcellularLocation>
</comment>
<evidence type="ECO:0000256" key="9">
    <source>
        <dbReference type="ARBA" id="ARBA00023242"/>
    </source>
</evidence>
<keyword evidence="15" id="KW-1185">Reference proteome</keyword>
<comment type="catalytic activity">
    <reaction evidence="10">
        <text>ATP + H2O = ADP + phosphate + H(+)</text>
        <dbReference type="Rhea" id="RHEA:13065"/>
        <dbReference type="ChEBI" id="CHEBI:15377"/>
        <dbReference type="ChEBI" id="CHEBI:15378"/>
        <dbReference type="ChEBI" id="CHEBI:30616"/>
        <dbReference type="ChEBI" id="CHEBI:43474"/>
        <dbReference type="ChEBI" id="CHEBI:456216"/>
        <dbReference type="EC" id="3.6.4.13"/>
    </reaction>
</comment>
<evidence type="ECO:0000313" key="14">
    <source>
        <dbReference type="EMBL" id="RPB27225.1"/>
    </source>
</evidence>
<evidence type="ECO:0000256" key="3">
    <source>
        <dbReference type="ARBA" id="ARBA00022552"/>
    </source>
</evidence>
<dbReference type="EMBL" id="ML121532">
    <property type="protein sequence ID" value="RPB27225.1"/>
    <property type="molecule type" value="Genomic_DNA"/>
</dbReference>
<dbReference type="OrthoDB" id="422663at2759"/>
<evidence type="ECO:0000256" key="10">
    <source>
        <dbReference type="RuleBase" id="RU365068"/>
    </source>
</evidence>
<dbReference type="PROSITE" id="PS51194">
    <property type="entry name" value="HELICASE_CTER"/>
    <property type="match status" value="1"/>
</dbReference>
<evidence type="ECO:0000256" key="5">
    <source>
        <dbReference type="ARBA" id="ARBA00022801"/>
    </source>
</evidence>
<comment type="function">
    <text evidence="10">RNA helicase.</text>
</comment>
<dbReference type="EC" id="3.6.4.13" evidence="10"/>
<evidence type="ECO:0000256" key="1">
    <source>
        <dbReference type="ARBA" id="ARBA00004604"/>
    </source>
</evidence>
<feature type="compositionally biased region" description="Low complexity" evidence="11">
    <location>
        <begin position="50"/>
        <end position="59"/>
    </location>
</feature>
<evidence type="ECO:0000256" key="6">
    <source>
        <dbReference type="ARBA" id="ARBA00022806"/>
    </source>
</evidence>
<evidence type="ECO:0000259" key="13">
    <source>
        <dbReference type="PROSITE" id="PS51194"/>
    </source>
</evidence>
<dbReference type="Pfam" id="PF00270">
    <property type="entry name" value="DEAD"/>
    <property type="match status" value="1"/>
</dbReference>
<dbReference type="CDD" id="cd17949">
    <property type="entry name" value="DEADc_DDX31"/>
    <property type="match status" value="1"/>
</dbReference>
<keyword evidence="7 10" id="KW-0067">ATP-binding</keyword>
<feature type="region of interest" description="Disordered" evidence="11">
    <location>
        <begin position="35"/>
        <end position="155"/>
    </location>
</feature>
<feature type="region of interest" description="Disordered" evidence="11">
    <location>
        <begin position="477"/>
        <end position="506"/>
    </location>
</feature>
<dbReference type="STRING" id="1051890.A0A3N4MD37"/>
<keyword evidence="8 10" id="KW-0694">RNA-binding</keyword>